<reference evidence="5" key="1">
    <citation type="submission" date="2015-11" db="EMBL/GenBank/DDBJ databases">
        <title>Draft Genome Sequence of the Radioresistant Bacterium Deinococcus grandis, Isolated from Freshwater Fish in Japan.</title>
        <authorList>
            <person name="Satoh K."/>
            <person name="Onodera T."/>
            <person name="Omoso K."/>
            <person name="Takeda-Yano K."/>
            <person name="Katayama T."/>
            <person name="Oono Y."/>
            <person name="Narumi I."/>
        </authorList>
    </citation>
    <scope>NUCLEOTIDE SEQUENCE [LARGE SCALE GENOMIC DNA]</scope>
    <source>
        <strain evidence="5">ATCC 43672</strain>
    </source>
</reference>
<feature type="compositionally biased region" description="Pro residues" evidence="1">
    <location>
        <begin position="25"/>
        <end position="58"/>
    </location>
</feature>
<dbReference type="CDD" id="cd05379">
    <property type="entry name" value="CAP_bacterial"/>
    <property type="match status" value="1"/>
</dbReference>
<feature type="chain" id="PRO_5007086674" evidence="2">
    <location>
        <begin position="19"/>
        <end position="252"/>
    </location>
</feature>
<sequence>MKRLAASLIVLSALLASCGGTTPTTPTPPNTTIPEPSTPPPLTPTPTPTPEPTPPTPIPTTVFIPATGAAVGSGDGTVTGTVRISPNAEEVELLTLTNELRTKGTVNGQNFTAGSCVDGTFKKDTLQPLTFHGLLSYAARKHSTYLSEVGYDGHVELQSESPFFYAATRGDRLNRAYADHGLAPVGITPGEVLATGYTRPNATAALRDWMASPSHCKILMWESTKFMGAGYAYAEPNTAANRWGHSWTMMFY</sequence>
<dbReference type="Pfam" id="PF00188">
    <property type="entry name" value="CAP"/>
    <property type="match status" value="1"/>
</dbReference>
<evidence type="ECO:0000313" key="5">
    <source>
        <dbReference type="Proteomes" id="UP000056209"/>
    </source>
</evidence>
<dbReference type="Proteomes" id="UP000056209">
    <property type="component" value="Unassembled WGS sequence"/>
</dbReference>
<evidence type="ECO:0000256" key="2">
    <source>
        <dbReference type="SAM" id="SignalP"/>
    </source>
</evidence>
<dbReference type="PROSITE" id="PS51257">
    <property type="entry name" value="PROKAR_LIPOPROTEIN"/>
    <property type="match status" value="1"/>
</dbReference>
<dbReference type="InterPro" id="IPR014044">
    <property type="entry name" value="CAP_dom"/>
</dbReference>
<evidence type="ECO:0000313" key="4">
    <source>
        <dbReference type="EMBL" id="GAQ23529.1"/>
    </source>
</evidence>
<dbReference type="AlphaFoldDB" id="A0A100HMN4"/>
<organism evidence="4 5">
    <name type="scientific">Deinococcus grandis</name>
    <dbReference type="NCBI Taxonomy" id="57498"/>
    <lineage>
        <taxon>Bacteria</taxon>
        <taxon>Thermotogati</taxon>
        <taxon>Deinococcota</taxon>
        <taxon>Deinococci</taxon>
        <taxon>Deinococcales</taxon>
        <taxon>Deinococcaceae</taxon>
        <taxon>Deinococcus</taxon>
    </lineage>
</organism>
<dbReference type="PANTHER" id="PTHR31157">
    <property type="entry name" value="SCP DOMAIN-CONTAINING PROTEIN"/>
    <property type="match status" value="1"/>
</dbReference>
<comment type="caution">
    <text evidence="4">The sequence shown here is derived from an EMBL/GenBank/DDBJ whole genome shotgun (WGS) entry which is preliminary data.</text>
</comment>
<evidence type="ECO:0000259" key="3">
    <source>
        <dbReference type="Pfam" id="PF00188"/>
    </source>
</evidence>
<feature type="domain" description="SCP" evidence="3">
    <location>
        <begin position="95"/>
        <end position="245"/>
    </location>
</feature>
<name>A0A100HMN4_9DEIO</name>
<dbReference type="PANTHER" id="PTHR31157:SF1">
    <property type="entry name" value="SCP DOMAIN-CONTAINING PROTEIN"/>
    <property type="match status" value="1"/>
</dbReference>
<protein>
    <submittedName>
        <fullName evidence="4">SCP-like extracellular</fullName>
    </submittedName>
</protein>
<dbReference type="Gene3D" id="3.40.33.10">
    <property type="entry name" value="CAP"/>
    <property type="match status" value="1"/>
</dbReference>
<proteinExistence type="predicted"/>
<keyword evidence="5" id="KW-1185">Reference proteome</keyword>
<accession>A0A100HMN4</accession>
<feature type="signal peptide" evidence="2">
    <location>
        <begin position="1"/>
        <end position="18"/>
    </location>
</feature>
<evidence type="ECO:0000256" key="1">
    <source>
        <dbReference type="SAM" id="MobiDB-lite"/>
    </source>
</evidence>
<dbReference type="SUPFAM" id="SSF55797">
    <property type="entry name" value="PR-1-like"/>
    <property type="match status" value="1"/>
</dbReference>
<gene>
    <name evidence="4" type="ORF">DEIGR_310048</name>
</gene>
<keyword evidence="2" id="KW-0732">Signal</keyword>
<dbReference type="InterPro" id="IPR035940">
    <property type="entry name" value="CAP_sf"/>
</dbReference>
<dbReference type="EMBL" id="BCMS01000003">
    <property type="protein sequence ID" value="GAQ23529.1"/>
    <property type="molecule type" value="Genomic_DNA"/>
</dbReference>
<feature type="region of interest" description="Disordered" evidence="1">
    <location>
        <begin position="18"/>
        <end position="58"/>
    </location>
</feature>